<evidence type="ECO:0000256" key="2">
    <source>
        <dbReference type="ARBA" id="ARBA00007317"/>
    </source>
</evidence>
<evidence type="ECO:0000313" key="7">
    <source>
        <dbReference type="EMBL" id="MDQ7248831.1"/>
    </source>
</evidence>
<dbReference type="SUPFAM" id="SSF52777">
    <property type="entry name" value="CoA-dependent acyltransferases"/>
    <property type="match status" value="1"/>
</dbReference>
<comment type="caution">
    <text evidence="7">The sequence shown here is derived from an EMBL/GenBank/DDBJ whole genome shotgun (WGS) entry which is preliminary data.</text>
</comment>
<accession>A0ABU0YPA4</accession>
<dbReference type="Pfam" id="PF00198">
    <property type="entry name" value="2-oxoacid_dh"/>
    <property type="match status" value="1"/>
</dbReference>
<organism evidence="7 8">
    <name type="scientific">Dongia sedimenti</name>
    <dbReference type="NCBI Taxonomy" id="3064282"/>
    <lineage>
        <taxon>Bacteria</taxon>
        <taxon>Pseudomonadati</taxon>
        <taxon>Pseudomonadota</taxon>
        <taxon>Alphaproteobacteria</taxon>
        <taxon>Rhodospirillales</taxon>
        <taxon>Dongiaceae</taxon>
        <taxon>Dongia</taxon>
    </lineage>
</organism>
<reference evidence="8" key="1">
    <citation type="submission" date="2023-08" db="EMBL/GenBank/DDBJ databases">
        <title>Rhodospirillaceae gen. nov., a novel taxon isolated from the Yangtze River Yuezi River estuary sludge.</title>
        <authorList>
            <person name="Ruan L."/>
        </authorList>
    </citation>
    <scope>NUCLEOTIDE SEQUENCE [LARGE SCALE GENOMIC DNA]</scope>
    <source>
        <strain evidence="8">R-7</strain>
    </source>
</reference>
<evidence type="ECO:0000259" key="5">
    <source>
        <dbReference type="PROSITE" id="PS50968"/>
    </source>
</evidence>
<dbReference type="EC" id="2.3.1.-" evidence="4"/>
<evidence type="ECO:0000259" key="6">
    <source>
        <dbReference type="PROSITE" id="PS51826"/>
    </source>
</evidence>
<dbReference type="Proteomes" id="UP001230156">
    <property type="component" value="Unassembled WGS sequence"/>
</dbReference>
<evidence type="ECO:0000256" key="1">
    <source>
        <dbReference type="ARBA" id="ARBA00001938"/>
    </source>
</evidence>
<dbReference type="InterPro" id="IPR036625">
    <property type="entry name" value="E3-bd_dom_sf"/>
</dbReference>
<dbReference type="Gene3D" id="3.30.559.10">
    <property type="entry name" value="Chloramphenicol acetyltransferase-like domain"/>
    <property type="match status" value="1"/>
</dbReference>
<dbReference type="InterPro" id="IPR023213">
    <property type="entry name" value="CAT-like_dom_sf"/>
</dbReference>
<dbReference type="InterPro" id="IPR000089">
    <property type="entry name" value="Biotin_lipoyl"/>
</dbReference>
<comment type="cofactor">
    <cofactor evidence="1 4">
        <name>(R)-lipoate</name>
        <dbReference type="ChEBI" id="CHEBI:83088"/>
    </cofactor>
</comment>
<comment type="similarity">
    <text evidence="2 4">Belongs to the 2-oxoacid dehydrogenase family.</text>
</comment>
<dbReference type="Pfam" id="PF02817">
    <property type="entry name" value="E3_binding"/>
    <property type="match status" value="1"/>
</dbReference>
<dbReference type="EMBL" id="JAUYVI010000004">
    <property type="protein sequence ID" value="MDQ7248831.1"/>
    <property type="molecule type" value="Genomic_DNA"/>
</dbReference>
<name>A0ABU0YPA4_9PROT</name>
<dbReference type="PROSITE" id="PS50968">
    <property type="entry name" value="BIOTINYL_LIPOYL"/>
    <property type="match status" value="1"/>
</dbReference>
<evidence type="ECO:0000313" key="8">
    <source>
        <dbReference type="Proteomes" id="UP001230156"/>
    </source>
</evidence>
<dbReference type="InterPro" id="IPR011053">
    <property type="entry name" value="Single_hybrid_motif"/>
</dbReference>
<dbReference type="InterPro" id="IPR001078">
    <property type="entry name" value="2-oxoacid_DH_actylTfrase"/>
</dbReference>
<sequence length="396" mass="41775">MPIEVILPKVDMDMAAGTISRWLVKDGDRVKKGATIFEIETDKSTMEVEAPGDGTIGRISAEVGAVVPVGVAVAFIFGEGEDVGAIRLPTEAPTAKTQDAPKPQPVAIMPATNGDSSKPRATPLARRIARAHGLELAALAGSGPRGRIRAEDVQQHLSTPAPEAKAPPAADSDLIPIDTMRRTIAERLVFSKTTVPHFYLGAACDVERLLKLRQEINAVEGLPKLSVNDFVVKALALALRQVPEANASWSDAGIQRHRSVDVSVAVAVEGGLFTPVVRAVEAKPLGQIAAEIKTLADRAKARKLLPSDYAGGTTTVSNLGMYGVESFAAIINPPQATILAVGAATRQPVVAGDEIRIGTRMECTLSCDHRVVDGAVGAQLLAAFRSLIEQPLRLLV</sequence>
<dbReference type="InterPro" id="IPR003016">
    <property type="entry name" value="2-oxoA_DH_lipoyl-BS"/>
</dbReference>
<feature type="domain" description="Lipoyl-binding" evidence="5">
    <location>
        <begin position="2"/>
        <end position="78"/>
    </location>
</feature>
<dbReference type="PANTHER" id="PTHR23151:SF90">
    <property type="entry name" value="DIHYDROLIPOYLLYSINE-RESIDUE ACETYLTRANSFERASE COMPONENT OF PYRUVATE DEHYDROGENASE COMPLEX, MITOCHONDRIAL-RELATED"/>
    <property type="match status" value="1"/>
</dbReference>
<dbReference type="PROSITE" id="PS00189">
    <property type="entry name" value="LIPOYL"/>
    <property type="match status" value="1"/>
</dbReference>
<dbReference type="PANTHER" id="PTHR23151">
    <property type="entry name" value="DIHYDROLIPOAMIDE ACETYL/SUCCINYL-TRANSFERASE-RELATED"/>
    <property type="match status" value="1"/>
</dbReference>
<dbReference type="CDD" id="cd06849">
    <property type="entry name" value="lipoyl_domain"/>
    <property type="match status" value="1"/>
</dbReference>
<dbReference type="Gene3D" id="4.10.320.10">
    <property type="entry name" value="E3-binding domain"/>
    <property type="match status" value="1"/>
</dbReference>
<evidence type="ECO:0000256" key="3">
    <source>
        <dbReference type="ARBA" id="ARBA00022823"/>
    </source>
</evidence>
<dbReference type="InterPro" id="IPR004167">
    <property type="entry name" value="PSBD"/>
</dbReference>
<dbReference type="RefSeq" id="WP_379956312.1">
    <property type="nucleotide sequence ID" value="NZ_JAUYVI010000004.1"/>
</dbReference>
<keyword evidence="8" id="KW-1185">Reference proteome</keyword>
<dbReference type="Pfam" id="PF00364">
    <property type="entry name" value="Biotin_lipoyl"/>
    <property type="match status" value="1"/>
</dbReference>
<keyword evidence="3 4" id="KW-0450">Lipoyl</keyword>
<keyword evidence="4 7" id="KW-0808">Transferase</keyword>
<protein>
    <recommendedName>
        <fullName evidence="4">Dihydrolipoamide acetyltransferase component of pyruvate dehydrogenase complex</fullName>
        <ecNumber evidence="4">2.3.1.-</ecNumber>
    </recommendedName>
</protein>
<gene>
    <name evidence="7" type="ORF">Q8A70_14190</name>
</gene>
<dbReference type="InterPro" id="IPR045257">
    <property type="entry name" value="E2/Pdx1"/>
</dbReference>
<dbReference type="Gene3D" id="2.40.50.100">
    <property type="match status" value="1"/>
</dbReference>
<feature type="domain" description="Peripheral subunit-binding (PSBD)" evidence="6">
    <location>
        <begin position="120"/>
        <end position="157"/>
    </location>
</feature>
<evidence type="ECO:0000256" key="4">
    <source>
        <dbReference type="RuleBase" id="RU003423"/>
    </source>
</evidence>
<dbReference type="SUPFAM" id="SSF51230">
    <property type="entry name" value="Single hybrid motif"/>
    <property type="match status" value="1"/>
</dbReference>
<dbReference type="PROSITE" id="PS51826">
    <property type="entry name" value="PSBD"/>
    <property type="match status" value="1"/>
</dbReference>
<proteinExistence type="inferred from homology"/>
<keyword evidence="4 7" id="KW-0012">Acyltransferase</keyword>
<dbReference type="SUPFAM" id="SSF47005">
    <property type="entry name" value="Peripheral subunit-binding domain of 2-oxo acid dehydrogenase complex"/>
    <property type="match status" value="1"/>
</dbReference>
<dbReference type="GO" id="GO:0016746">
    <property type="term" value="F:acyltransferase activity"/>
    <property type="evidence" value="ECO:0007669"/>
    <property type="project" value="UniProtKB-KW"/>
</dbReference>